<keyword evidence="4" id="KW-0221">Differentiation</keyword>
<name>A0AAQ4RMN6_GASAC</name>
<reference evidence="13" key="2">
    <citation type="submission" date="2025-08" db="UniProtKB">
        <authorList>
            <consortium name="Ensembl"/>
        </authorList>
    </citation>
    <scope>IDENTIFICATION</scope>
</reference>
<evidence type="ECO:0000259" key="12">
    <source>
        <dbReference type="PROSITE" id="PS50023"/>
    </source>
</evidence>
<evidence type="ECO:0000256" key="3">
    <source>
        <dbReference type="ARBA" id="ARBA00022723"/>
    </source>
</evidence>
<keyword evidence="5 10" id="KW-0862">Zinc</keyword>
<proteinExistence type="predicted"/>
<dbReference type="InterPro" id="IPR047244">
    <property type="entry name" value="ISL1/2-like_LIM1"/>
</dbReference>
<accession>A0AAQ4RMN6</accession>
<reference evidence="13 14" key="1">
    <citation type="journal article" date="2021" name="G3 (Bethesda)">
        <title>Improved contiguity of the threespine stickleback genome using long-read sequencing.</title>
        <authorList>
            <person name="Nath S."/>
            <person name="Shaw D.E."/>
            <person name="White M.A."/>
        </authorList>
    </citation>
    <scope>NUCLEOTIDE SEQUENCE [LARGE SCALE GENOMIC DNA]</scope>
    <source>
        <strain evidence="13 14">Lake Benthic</strain>
    </source>
</reference>
<dbReference type="Proteomes" id="UP000007635">
    <property type="component" value="Chromosome XIII"/>
</dbReference>
<evidence type="ECO:0000256" key="6">
    <source>
        <dbReference type="ARBA" id="ARBA00023015"/>
    </source>
</evidence>
<dbReference type="GO" id="GO:0000981">
    <property type="term" value="F:DNA-binding transcription factor activity, RNA polymerase II-specific"/>
    <property type="evidence" value="ECO:0007669"/>
    <property type="project" value="InterPro"/>
</dbReference>
<dbReference type="Pfam" id="PF00412">
    <property type="entry name" value="LIM"/>
    <property type="match status" value="1"/>
</dbReference>
<dbReference type="InterPro" id="IPR047169">
    <property type="entry name" value="ISL1/2-like"/>
</dbReference>
<dbReference type="CDD" id="cd09366">
    <property type="entry name" value="LIM1_Isl"/>
    <property type="match status" value="1"/>
</dbReference>
<dbReference type="PANTHER" id="PTHR24204:SF4">
    <property type="entry name" value="INSULIN GENE ENHANCER PROTEIN ISL-1"/>
    <property type="match status" value="1"/>
</dbReference>
<dbReference type="Gene3D" id="2.10.110.10">
    <property type="entry name" value="Cysteine Rich Protein"/>
    <property type="match status" value="1"/>
</dbReference>
<evidence type="ECO:0000256" key="2">
    <source>
        <dbReference type="ARBA" id="ARBA00022473"/>
    </source>
</evidence>
<dbReference type="AlphaFoldDB" id="A0AAQ4RMN6"/>
<dbReference type="PROSITE" id="PS00478">
    <property type="entry name" value="LIM_DOMAIN_1"/>
    <property type="match status" value="1"/>
</dbReference>
<feature type="domain" description="LIM zinc-binding" evidence="12">
    <location>
        <begin position="15"/>
        <end position="77"/>
    </location>
</feature>
<evidence type="ECO:0000256" key="1">
    <source>
        <dbReference type="ARBA" id="ARBA00004123"/>
    </source>
</evidence>
<dbReference type="SMART" id="SM00132">
    <property type="entry name" value="LIM"/>
    <property type="match status" value="1"/>
</dbReference>
<dbReference type="GO" id="GO:0046872">
    <property type="term" value="F:metal ion binding"/>
    <property type="evidence" value="ECO:0007669"/>
    <property type="project" value="UniProtKB-KW"/>
</dbReference>
<feature type="region of interest" description="Disordered" evidence="11">
    <location>
        <begin position="78"/>
        <end position="230"/>
    </location>
</feature>
<keyword evidence="6" id="KW-0805">Transcription regulation</keyword>
<dbReference type="SUPFAM" id="SSF57716">
    <property type="entry name" value="Glucocorticoid receptor-like (DNA-binding domain)"/>
    <property type="match status" value="2"/>
</dbReference>
<feature type="region of interest" description="Disordered" evidence="11">
    <location>
        <begin position="250"/>
        <end position="282"/>
    </location>
</feature>
<feature type="compositionally biased region" description="Basic and acidic residues" evidence="11">
    <location>
        <begin position="166"/>
        <end position="177"/>
    </location>
</feature>
<keyword evidence="9" id="KW-0804">Transcription</keyword>
<protein>
    <recommendedName>
        <fullName evidence="12">LIM zinc-binding domain-containing protein</fullName>
    </recommendedName>
</protein>
<evidence type="ECO:0000256" key="4">
    <source>
        <dbReference type="ARBA" id="ARBA00022782"/>
    </source>
</evidence>
<feature type="compositionally biased region" description="Basic and acidic residues" evidence="11">
    <location>
        <begin position="92"/>
        <end position="106"/>
    </location>
</feature>
<evidence type="ECO:0000256" key="5">
    <source>
        <dbReference type="ARBA" id="ARBA00022833"/>
    </source>
</evidence>
<keyword evidence="3 10" id="KW-0479">Metal-binding</keyword>
<dbReference type="GeneTree" id="ENSGT00940000153731"/>
<keyword evidence="7 10" id="KW-0440">LIM domain</keyword>
<evidence type="ECO:0000256" key="9">
    <source>
        <dbReference type="ARBA" id="ARBA00023163"/>
    </source>
</evidence>
<dbReference type="GO" id="GO:0007409">
    <property type="term" value="P:axonogenesis"/>
    <property type="evidence" value="ECO:0007669"/>
    <property type="project" value="TreeGrafter"/>
</dbReference>
<evidence type="ECO:0000256" key="10">
    <source>
        <dbReference type="PROSITE-ProRule" id="PRU00125"/>
    </source>
</evidence>
<evidence type="ECO:0000313" key="14">
    <source>
        <dbReference type="Proteomes" id="UP000007635"/>
    </source>
</evidence>
<evidence type="ECO:0000256" key="11">
    <source>
        <dbReference type="SAM" id="MobiDB-lite"/>
    </source>
</evidence>
<comment type="subcellular location">
    <subcellularLocation>
        <location evidence="1">Nucleus</location>
    </subcellularLocation>
</comment>
<reference evidence="13" key="3">
    <citation type="submission" date="2025-09" db="UniProtKB">
        <authorList>
            <consortium name="Ensembl"/>
        </authorList>
    </citation>
    <scope>IDENTIFICATION</scope>
</reference>
<keyword evidence="2" id="KW-0217">Developmental protein</keyword>
<feature type="compositionally biased region" description="Low complexity" evidence="11">
    <location>
        <begin position="107"/>
        <end position="116"/>
    </location>
</feature>
<dbReference type="GO" id="GO:0000987">
    <property type="term" value="F:cis-regulatory region sequence-specific DNA binding"/>
    <property type="evidence" value="ECO:0007669"/>
    <property type="project" value="TreeGrafter"/>
</dbReference>
<evidence type="ECO:0000313" key="13">
    <source>
        <dbReference type="Ensembl" id="ENSGACP00000063853.1"/>
    </source>
</evidence>
<dbReference type="GO" id="GO:0048665">
    <property type="term" value="P:neuron fate specification"/>
    <property type="evidence" value="ECO:0007669"/>
    <property type="project" value="InterPro"/>
</dbReference>
<evidence type="ECO:0000256" key="7">
    <source>
        <dbReference type="ARBA" id="ARBA00023038"/>
    </source>
</evidence>
<dbReference type="Ensembl" id="ENSGACT00000040290.1">
    <property type="protein sequence ID" value="ENSGACP00000063853.1"/>
    <property type="gene ID" value="ENSGACG00000003872.2"/>
</dbReference>
<dbReference type="PROSITE" id="PS50023">
    <property type="entry name" value="LIM_DOMAIN_2"/>
    <property type="match status" value="1"/>
</dbReference>
<dbReference type="FunFam" id="2.10.110.10:FF:000034">
    <property type="entry name" value="Insulin gene enhancer protein ISL"/>
    <property type="match status" value="1"/>
</dbReference>
<organism evidence="13 14">
    <name type="scientific">Gasterosteus aculeatus aculeatus</name>
    <name type="common">three-spined stickleback</name>
    <dbReference type="NCBI Taxonomy" id="481459"/>
    <lineage>
        <taxon>Eukaryota</taxon>
        <taxon>Metazoa</taxon>
        <taxon>Chordata</taxon>
        <taxon>Craniata</taxon>
        <taxon>Vertebrata</taxon>
        <taxon>Euteleostomi</taxon>
        <taxon>Actinopterygii</taxon>
        <taxon>Neopterygii</taxon>
        <taxon>Teleostei</taxon>
        <taxon>Neoteleostei</taxon>
        <taxon>Acanthomorphata</taxon>
        <taxon>Eupercaria</taxon>
        <taxon>Perciformes</taxon>
        <taxon>Cottioidei</taxon>
        <taxon>Gasterosteales</taxon>
        <taxon>Gasterosteidae</taxon>
        <taxon>Gasterosteus</taxon>
    </lineage>
</organism>
<sequence>MGDMGDPPKKKRLISLCVGCGNQIHDQYILRVSPDLEWHAACLKCAECSQYLDESCTCFVRDGKTYCKRDYISRTHLGPAARAPAPRPQAAGEDHARAHGAQREAAAHAADLLQRQPAARRAHEGAAGGDDGPQPARHTRVVPEQAVQGQEAQHPDEAAAAAAAQRQDEHPGNDGHPDGGGQSGAARRRPAGQPGGGAELPAALEGAQRLRPAERHRPAGLPATGQLLGRRTGFQLDGQRGRLHVVPASRHAEQHGVQPHRGLEPRPPPPRRPAPRSRSDTVKTIMGFYRARPHPEEVRARKETD</sequence>
<keyword evidence="8" id="KW-0010">Activator</keyword>
<dbReference type="InterPro" id="IPR001781">
    <property type="entry name" value="Znf_LIM"/>
</dbReference>
<dbReference type="PANTHER" id="PTHR24204">
    <property type="entry name" value="INSULIN GENE ENHANCER PROTEIN"/>
    <property type="match status" value="1"/>
</dbReference>
<feature type="compositionally biased region" description="Low complexity" evidence="11">
    <location>
        <begin position="79"/>
        <end position="91"/>
    </location>
</feature>
<keyword evidence="14" id="KW-1185">Reference proteome</keyword>
<dbReference type="GO" id="GO:0005634">
    <property type="term" value="C:nucleus"/>
    <property type="evidence" value="ECO:0007669"/>
    <property type="project" value="UniProtKB-SubCell"/>
</dbReference>
<dbReference type="GO" id="GO:0045944">
    <property type="term" value="P:positive regulation of transcription by RNA polymerase II"/>
    <property type="evidence" value="ECO:0007669"/>
    <property type="project" value="InterPro"/>
</dbReference>
<evidence type="ECO:0000256" key="8">
    <source>
        <dbReference type="ARBA" id="ARBA00023159"/>
    </source>
</evidence>